<accession>A0ABD5QKU4</accession>
<dbReference type="PANTHER" id="PTHR22916:SF3">
    <property type="entry name" value="UDP-GLCNAC:BETAGAL BETA-1,3-N-ACETYLGLUCOSAMINYLTRANSFERASE-LIKE PROTEIN 1"/>
    <property type="match status" value="1"/>
</dbReference>
<proteinExistence type="predicted"/>
<evidence type="ECO:0000313" key="3">
    <source>
        <dbReference type="Proteomes" id="UP001595925"/>
    </source>
</evidence>
<keyword evidence="2" id="KW-0328">Glycosyltransferase</keyword>
<feature type="domain" description="Glycosyltransferase 2-like" evidence="1">
    <location>
        <begin position="32"/>
        <end position="159"/>
    </location>
</feature>
<dbReference type="EMBL" id="JBHSJG010000052">
    <property type="protein sequence ID" value="MFC4989649.1"/>
    <property type="molecule type" value="Genomic_DNA"/>
</dbReference>
<dbReference type="InterPro" id="IPR001173">
    <property type="entry name" value="Glyco_trans_2-like"/>
</dbReference>
<dbReference type="Gene3D" id="3.90.550.10">
    <property type="entry name" value="Spore Coat Polysaccharide Biosynthesis Protein SpsA, Chain A"/>
    <property type="match status" value="1"/>
</dbReference>
<dbReference type="SUPFAM" id="SSF53448">
    <property type="entry name" value="Nucleotide-diphospho-sugar transferases"/>
    <property type="match status" value="1"/>
</dbReference>
<sequence length="363" mass="42175">WKSQTSGRHYRLTPVLNSRNATDLGRNHMSVSVAVCTYNGEEHLEGQIDSIIEQTHMPDQIIFCDDGSTDETLDILNNYRSEYPHIIELYKNSSNLGITKNFSKAISKCNGDYIFLSDQDDVWKEDKIKKHIKCHEESNAGVVFNNALVVNHRLEPITDHWSTSEYQSGIAQNPRHCFSELLKYNFMKGCEMSFSDRVKEYIVPIPDNVPHDYYIAISGSVVSYVSSIEEPLHLYRRHSANESDWETNKLKKNIASALEKRELSRVKKDVIKWGEFLNQISTIPSDEMLLDKQIVCQHLNDRYQFEKNRYEIYNPEQSLLSRHKYIIDNIYGGGYKRFSVKKPSLYLIKDFLRATLSSFQSSY</sequence>
<evidence type="ECO:0000313" key="2">
    <source>
        <dbReference type="EMBL" id="MFC4989649.1"/>
    </source>
</evidence>
<dbReference type="Proteomes" id="UP001595925">
    <property type="component" value="Unassembled WGS sequence"/>
</dbReference>
<feature type="non-terminal residue" evidence="2">
    <location>
        <position position="1"/>
    </location>
</feature>
<dbReference type="RefSeq" id="WP_380683780.1">
    <property type="nucleotide sequence ID" value="NZ_JBHSJG010000052.1"/>
</dbReference>
<keyword evidence="3" id="KW-1185">Reference proteome</keyword>
<dbReference type="AlphaFoldDB" id="A0ABD5QKU4"/>
<keyword evidence="2" id="KW-0808">Transferase</keyword>
<reference evidence="2 3" key="1">
    <citation type="journal article" date="2019" name="Int. J. Syst. Evol. Microbiol.">
        <title>The Global Catalogue of Microorganisms (GCM) 10K type strain sequencing project: providing services to taxonomists for standard genome sequencing and annotation.</title>
        <authorList>
            <consortium name="The Broad Institute Genomics Platform"/>
            <consortium name="The Broad Institute Genome Sequencing Center for Infectious Disease"/>
            <person name="Wu L."/>
            <person name="Ma J."/>
        </authorList>
    </citation>
    <scope>NUCLEOTIDE SEQUENCE [LARGE SCALE GENOMIC DNA]</scope>
    <source>
        <strain evidence="2 3">CGMCC 1.15824</strain>
    </source>
</reference>
<dbReference type="EC" id="2.4.-.-" evidence="2"/>
<name>A0ABD5QKU4_9EURY</name>
<comment type="caution">
    <text evidence="2">The sequence shown here is derived from an EMBL/GenBank/DDBJ whole genome shotgun (WGS) entry which is preliminary data.</text>
</comment>
<dbReference type="InterPro" id="IPR029044">
    <property type="entry name" value="Nucleotide-diphossugar_trans"/>
</dbReference>
<evidence type="ECO:0000259" key="1">
    <source>
        <dbReference type="Pfam" id="PF00535"/>
    </source>
</evidence>
<protein>
    <submittedName>
        <fullName evidence="2">Glycosyltransferase</fullName>
        <ecNumber evidence="2">2.4.-.-</ecNumber>
    </submittedName>
</protein>
<dbReference type="PANTHER" id="PTHR22916">
    <property type="entry name" value="GLYCOSYLTRANSFERASE"/>
    <property type="match status" value="1"/>
</dbReference>
<organism evidence="2 3">
    <name type="scientific">Saliphagus infecundisoli</name>
    <dbReference type="NCBI Taxonomy" id="1849069"/>
    <lineage>
        <taxon>Archaea</taxon>
        <taxon>Methanobacteriati</taxon>
        <taxon>Methanobacteriota</taxon>
        <taxon>Stenosarchaea group</taxon>
        <taxon>Halobacteria</taxon>
        <taxon>Halobacteriales</taxon>
        <taxon>Natrialbaceae</taxon>
        <taxon>Saliphagus</taxon>
    </lineage>
</organism>
<gene>
    <name evidence="2" type="ORF">ACFPFO_18190</name>
</gene>
<dbReference type="GO" id="GO:0016758">
    <property type="term" value="F:hexosyltransferase activity"/>
    <property type="evidence" value="ECO:0007669"/>
    <property type="project" value="UniProtKB-ARBA"/>
</dbReference>
<dbReference type="Pfam" id="PF00535">
    <property type="entry name" value="Glycos_transf_2"/>
    <property type="match status" value="1"/>
</dbReference>